<name>A0ABM8PBC7_9BURK</name>
<accession>A0ABM8PBC7</accession>
<comment type="caution">
    <text evidence="1">The sequence shown here is derived from an EMBL/GenBank/DDBJ whole genome shotgun (WGS) entry which is preliminary data.</text>
</comment>
<evidence type="ECO:0000313" key="2">
    <source>
        <dbReference type="Proteomes" id="UP000656319"/>
    </source>
</evidence>
<keyword evidence="2" id="KW-1185">Reference proteome</keyword>
<dbReference type="EMBL" id="CAJHCQ010000039">
    <property type="protein sequence ID" value="CAD6561811.1"/>
    <property type="molecule type" value="Genomic_DNA"/>
</dbReference>
<proteinExistence type="predicted"/>
<organism evidence="1 2">
    <name type="scientific">Paraburkholderia hiiakae</name>
    <dbReference type="NCBI Taxonomy" id="1081782"/>
    <lineage>
        <taxon>Bacteria</taxon>
        <taxon>Pseudomonadati</taxon>
        <taxon>Pseudomonadota</taxon>
        <taxon>Betaproteobacteria</taxon>
        <taxon>Burkholderiales</taxon>
        <taxon>Burkholderiaceae</taxon>
        <taxon>Paraburkholderia</taxon>
    </lineage>
</organism>
<dbReference type="Proteomes" id="UP000656319">
    <property type="component" value="Unassembled WGS sequence"/>
</dbReference>
<evidence type="ECO:0000313" key="1">
    <source>
        <dbReference type="EMBL" id="CAD6561811.1"/>
    </source>
</evidence>
<gene>
    <name evidence="1" type="ORF">LMG27952_07583</name>
</gene>
<protein>
    <submittedName>
        <fullName evidence="1">Uncharacterized protein</fullName>
    </submittedName>
</protein>
<sequence length="80" mass="8945">MDITSGPVSPWVNIGEPQSEQKLRVASLPLPARTEYVFGVPVIVTSDIRTMKPEAKGAPLERWQSRQWQFNVATGAREHT</sequence>
<reference evidence="1 2" key="1">
    <citation type="submission" date="2020-10" db="EMBL/GenBank/DDBJ databases">
        <authorList>
            <person name="Peeters C."/>
        </authorList>
    </citation>
    <scope>NUCLEOTIDE SEQUENCE [LARGE SCALE GENOMIC DNA]</scope>
    <source>
        <strain evidence="1 2">LMG 27952</strain>
    </source>
</reference>